<feature type="transmembrane region" description="Helical" evidence="1">
    <location>
        <begin position="108"/>
        <end position="126"/>
    </location>
</feature>
<keyword evidence="1" id="KW-0812">Transmembrane</keyword>
<accession>A0A562IH79</accession>
<dbReference type="EMBL" id="VLKE01000001">
    <property type="protein sequence ID" value="TWH70166.1"/>
    <property type="molecule type" value="Genomic_DNA"/>
</dbReference>
<dbReference type="InterPro" id="IPR000326">
    <property type="entry name" value="PAP2/HPO"/>
</dbReference>
<comment type="caution">
    <text evidence="3">The sequence shown here is derived from an EMBL/GenBank/DDBJ whole genome shotgun (WGS) entry which is preliminary data.</text>
</comment>
<reference evidence="3 4" key="1">
    <citation type="submission" date="2019-07" db="EMBL/GenBank/DDBJ databases">
        <title>R&amp;d 2014.</title>
        <authorList>
            <person name="Klenk H.-P."/>
        </authorList>
    </citation>
    <scope>NUCLEOTIDE SEQUENCE [LARGE SCALE GENOMIC DNA]</scope>
    <source>
        <strain evidence="3 4">DSM 43868</strain>
    </source>
</reference>
<protein>
    <submittedName>
        <fullName evidence="3">PAP2 superfamily protein</fullName>
    </submittedName>
</protein>
<feature type="transmembrane region" description="Helical" evidence="1">
    <location>
        <begin position="208"/>
        <end position="227"/>
    </location>
</feature>
<dbReference type="OrthoDB" id="5289372at2"/>
<evidence type="ECO:0000313" key="4">
    <source>
        <dbReference type="Proteomes" id="UP000319825"/>
    </source>
</evidence>
<keyword evidence="4" id="KW-1185">Reference proteome</keyword>
<dbReference type="SUPFAM" id="SSF48317">
    <property type="entry name" value="Acid phosphatase/Vanadium-dependent haloperoxidase"/>
    <property type="match status" value="1"/>
</dbReference>
<evidence type="ECO:0000256" key="1">
    <source>
        <dbReference type="SAM" id="Phobius"/>
    </source>
</evidence>
<dbReference type="AlphaFoldDB" id="A0A562IH79"/>
<dbReference type="Gene3D" id="1.20.144.10">
    <property type="entry name" value="Phosphatidic acid phosphatase type 2/haloperoxidase"/>
    <property type="match status" value="1"/>
</dbReference>
<feature type="domain" description="Phosphatidic acid phosphatase type 2/haloperoxidase" evidence="2">
    <location>
        <begin position="110"/>
        <end position="225"/>
    </location>
</feature>
<keyword evidence="1" id="KW-0472">Membrane</keyword>
<dbReference type="Pfam" id="PF01569">
    <property type="entry name" value="PAP2"/>
    <property type="match status" value="1"/>
</dbReference>
<dbReference type="RefSeq" id="WP_145776521.1">
    <property type="nucleotide sequence ID" value="NZ_BAAATQ010000268.1"/>
</dbReference>
<evidence type="ECO:0000313" key="3">
    <source>
        <dbReference type="EMBL" id="TWH70166.1"/>
    </source>
</evidence>
<keyword evidence="1" id="KW-1133">Transmembrane helix</keyword>
<evidence type="ECO:0000259" key="2">
    <source>
        <dbReference type="Pfam" id="PF01569"/>
    </source>
</evidence>
<name>A0A562IH79_MICOL</name>
<dbReference type="InterPro" id="IPR036938">
    <property type="entry name" value="PAP2/HPO_sf"/>
</dbReference>
<dbReference type="Proteomes" id="UP000319825">
    <property type="component" value="Unassembled WGS sequence"/>
</dbReference>
<feature type="transmembrane region" description="Helical" evidence="1">
    <location>
        <begin position="160"/>
        <end position="178"/>
    </location>
</feature>
<feature type="transmembrane region" description="Helical" evidence="1">
    <location>
        <begin position="20"/>
        <end position="50"/>
    </location>
</feature>
<sequence>MAGGRPGARRARRGLRPLGVPVLAPVPAGWWFDALLVAAFAALTAALVWWPPLLRLDIAVRDWCDGHRPPPVSALMRVLDGLGQGGPLTTLTVLVSGWLAWRHRTVRPVVLAGLAPIVSTLLIVGLKRWTSRGAPHHGSVRLFSEGWEEYYPSGHVSNGIVYYTVLAALLAPYVTAALRRLLQWLPGPLVFTGTTYLGYHWLTDSAGGYLLGLMIARLLLRVPWRTLPLPRRLDRRPPGAAGAGGSGP</sequence>
<organism evidence="3 4">
    <name type="scientific">Micromonospora olivasterospora</name>
    <dbReference type="NCBI Taxonomy" id="1880"/>
    <lineage>
        <taxon>Bacteria</taxon>
        <taxon>Bacillati</taxon>
        <taxon>Actinomycetota</taxon>
        <taxon>Actinomycetes</taxon>
        <taxon>Micromonosporales</taxon>
        <taxon>Micromonosporaceae</taxon>
        <taxon>Micromonospora</taxon>
    </lineage>
</organism>
<gene>
    <name evidence="3" type="ORF">JD77_05187</name>
</gene>
<proteinExistence type="predicted"/>